<organism evidence="2 3">
    <name type="scientific">Micromonospora auratinigra</name>
    <dbReference type="NCBI Taxonomy" id="261654"/>
    <lineage>
        <taxon>Bacteria</taxon>
        <taxon>Bacillati</taxon>
        <taxon>Actinomycetota</taxon>
        <taxon>Actinomycetes</taxon>
        <taxon>Micromonosporales</taxon>
        <taxon>Micromonosporaceae</taxon>
        <taxon>Micromonospora</taxon>
    </lineage>
</organism>
<gene>
    <name evidence="2" type="ORF">GA0070611_5100</name>
</gene>
<reference evidence="3" key="1">
    <citation type="submission" date="2016-06" db="EMBL/GenBank/DDBJ databases">
        <authorList>
            <person name="Varghese N."/>
            <person name="Submissions Spin"/>
        </authorList>
    </citation>
    <scope>NUCLEOTIDE SEQUENCE [LARGE SCALE GENOMIC DNA]</scope>
    <source>
        <strain evidence="3">DSM 44815</strain>
    </source>
</reference>
<evidence type="ECO:0000256" key="1">
    <source>
        <dbReference type="SAM" id="MobiDB-lite"/>
    </source>
</evidence>
<proteinExistence type="predicted"/>
<feature type="region of interest" description="Disordered" evidence="1">
    <location>
        <begin position="179"/>
        <end position="256"/>
    </location>
</feature>
<dbReference type="Pfam" id="PF06013">
    <property type="entry name" value="WXG100"/>
    <property type="match status" value="1"/>
</dbReference>
<feature type="region of interest" description="Disordered" evidence="1">
    <location>
        <begin position="351"/>
        <end position="399"/>
    </location>
</feature>
<dbReference type="Proteomes" id="UP000199385">
    <property type="component" value="Chromosome I"/>
</dbReference>
<dbReference type="InterPro" id="IPR036689">
    <property type="entry name" value="ESAT-6-like_sf"/>
</dbReference>
<dbReference type="PATRIC" id="fig|261654.4.peg.5167"/>
<dbReference type="Gene3D" id="1.20.1260.20">
    <property type="entry name" value="PPE superfamily"/>
    <property type="match status" value="1"/>
</dbReference>
<evidence type="ECO:0000313" key="2">
    <source>
        <dbReference type="EMBL" id="SBT51269.1"/>
    </source>
</evidence>
<dbReference type="EMBL" id="LT594323">
    <property type="protein sequence ID" value="SBT51269.1"/>
    <property type="molecule type" value="Genomic_DNA"/>
</dbReference>
<keyword evidence="3" id="KW-1185">Reference proteome</keyword>
<evidence type="ECO:0000313" key="3">
    <source>
        <dbReference type="Proteomes" id="UP000199385"/>
    </source>
</evidence>
<dbReference type="STRING" id="261654.GA0070611_5100"/>
<accession>A0A1A9A592</accession>
<sequence>MSEYTQRYEHVSHKELYQGVTSGDPKQIETLSSQWSSLKDTVEGLGRDLSADLEALNRTWTGDAALKFQERVDLVVGYSGSIAEGMAGMRQALDMMATELRDAKAKAESPEETDDNDKLIGGAVKGFVMGGGVGAVIGGFVGHSQDEAEQEKAHQRMVQVVAKLAEGYDFSAYDRIVVPQKPDDRTPGHTASDLTRLSSGPSVGTPSGGPSSGTFGANPGATATTSGGHHTAPTSGTVGTSHSGTGGPGTVGSVGTVGTTGLVGGVGADDPSGTSLAGAAVPLAPTGPTVGLGGTSVAAASPTLPGGGGNSFFGVPGVGTGSLAGSTGSSAGAGRLGGGLENRSAAGAGRLAGGKGVVADGESRSNGGRGATGNRPAMAGRNGVLGRNGQHGDDESDEHLTWLTEDEMVWGDGRSAAPPVLGTD</sequence>
<dbReference type="AlphaFoldDB" id="A0A1A9A592"/>
<feature type="compositionally biased region" description="Low complexity" evidence="1">
    <location>
        <begin position="212"/>
        <end position="243"/>
    </location>
</feature>
<name>A0A1A9A592_9ACTN</name>
<dbReference type="SUPFAM" id="SSF140453">
    <property type="entry name" value="EsxAB dimer-like"/>
    <property type="match status" value="1"/>
</dbReference>
<dbReference type="InterPro" id="IPR038332">
    <property type="entry name" value="PPE_sf"/>
</dbReference>
<dbReference type="RefSeq" id="WP_091669316.1">
    <property type="nucleotide sequence ID" value="NZ_LT594323.1"/>
</dbReference>
<dbReference type="InterPro" id="IPR010310">
    <property type="entry name" value="T7SS_ESAT-6-like"/>
</dbReference>
<dbReference type="OrthoDB" id="5185161at2"/>
<protein>
    <submittedName>
        <fullName evidence="2">Uncharacterized conserved protein YukE</fullName>
    </submittedName>
</protein>